<feature type="non-terminal residue" evidence="1">
    <location>
        <position position="1"/>
    </location>
</feature>
<name>X1CV69_9ZZZZ</name>
<reference evidence="1" key="1">
    <citation type="journal article" date="2014" name="Front. Microbiol.">
        <title>High frequency of phylogenetically diverse reductive dehalogenase-homologous genes in deep subseafloor sedimentary metagenomes.</title>
        <authorList>
            <person name="Kawai M."/>
            <person name="Futagami T."/>
            <person name="Toyoda A."/>
            <person name="Takaki Y."/>
            <person name="Nishi S."/>
            <person name="Hori S."/>
            <person name="Arai W."/>
            <person name="Tsubouchi T."/>
            <person name="Morono Y."/>
            <person name="Uchiyama I."/>
            <person name="Ito T."/>
            <person name="Fujiyama A."/>
            <person name="Inagaki F."/>
            <person name="Takami H."/>
        </authorList>
    </citation>
    <scope>NUCLEOTIDE SEQUENCE</scope>
    <source>
        <strain evidence="1">Expedition CK06-06</strain>
    </source>
</reference>
<dbReference type="AlphaFoldDB" id="X1CV69"/>
<evidence type="ECO:0000313" key="1">
    <source>
        <dbReference type="EMBL" id="GAH11722.1"/>
    </source>
</evidence>
<accession>X1CV69</accession>
<sequence>EEIVRLLNVKFQVSNTAASGVFDNVMFQVSNITHCFTRSNVPLDFDPVVNPYKSVIVILM</sequence>
<gene>
    <name evidence="1" type="ORF">S01H4_64575</name>
</gene>
<protein>
    <submittedName>
        <fullName evidence="1">Uncharacterized protein</fullName>
    </submittedName>
</protein>
<comment type="caution">
    <text evidence="1">The sequence shown here is derived from an EMBL/GenBank/DDBJ whole genome shotgun (WGS) entry which is preliminary data.</text>
</comment>
<proteinExistence type="predicted"/>
<organism evidence="1">
    <name type="scientific">marine sediment metagenome</name>
    <dbReference type="NCBI Taxonomy" id="412755"/>
    <lineage>
        <taxon>unclassified sequences</taxon>
        <taxon>metagenomes</taxon>
        <taxon>ecological metagenomes</taxon>
    </lineage>
</organism>
<dbReference type="EMBL" id="BART01039208">
    <property type="protein sequence ID" value="GAH11722.1"/>
    <property type="molecule type" value="Genomic_DNA"/>
</dbReference>